<name>C1DUX5_SULAA</name>
<dbReference type="PIRSF" id="PIRSF006487">
    <property type="entry name" value="GcvT"/>
    <property type="match status" value="1"/>
</dbReference>
<dbReference type="GO" id="GO:0016226">
    <property type="term" value="P:iron-sulfur cluster assembly"/>
    <property type="evidence" value="ECO:0007669"/>
    <property type="project" value="TreeGrafter"/>
</dbReference>
<evidence type="ECO:0000313" key="2">
    <source>
        <dbReference type="EMBL" id="ACN99717.1"/>
    </source>
</evidence>
<dbReference type="OrthoDB" id="9796287at2"/>
<evidence type="ECO:0000256" key="1">
    <source>
        <dbReference type="ARBA" id="ARBA00022946"/>
    </source>
</evidence>
<organism evidence="2 3">
    <name type="scientific">Sulfurihydrogenibium azorense (strain DSM 15241 / OCM 825 / Az-Fu1)</name>
    <dbReference type="NCBI Taxonomy" id="204536"/>
    <lineage>
        <taxon>Bacteria</taxon>
        <taxon>Pseudomonadati</taxon>
        <taxon>Aquificota</taxon>
        <taxon>Aquificia</taxon>
        <taxon>Aquificales</taxon>
        <taxon>Hydrogenothermaceae</taxon>
        <taxon>Sulfurihydrogenibium</taxon>
    </lineage>
</organism>
<dbReference type="STRING" id="204536.SULAZ_0939"/>
<dbReference type="HOGENOM" id="CLU_007884_6_3_0"/>
<dbReference type="InterPro" id="IPR017703">
    <property type="entry name" value="YgfZ/GCV_T_CS"/>
</dbReference>
<dbReference type="RefSeq" id="WP_012675025.1">
    <property type="nucleotide sequence ID" value="NC_012438.1"/>
</dbReference>
<dbReference type="PANTHER" id="PTHR22602:SF0">
    <property type="entry name" value="TRANSFERASE CAF17, MITOCHONDRIAL-RELATED"/>
    <property type="match status" value="1"/>
</dbReference>
<dbReference type="AlphaFoldDB" id="C1DUX5"/>
<dbReference type="Gene3D" id="3.30.1360.120">
    <property type="entry name" value="Probable tRNA modification gtpase trme, domain 1"/>
    <property type="match status" value="1"/>
</dbReference>
<protein>
    <submittedName>
        <fullName evidence="2">Glycine cleavage T-protein C-barrel domain protein</fullName>
    </submittedName>
</protein>
<dbReference type="eggNOG" id="COG0354">
    <property type="taxonomic scope" value="Bacteria"/>
</dbReference>
<sequence>MNWISLNRHKILVKGKKSKLNLKGVNEEHKAFLHNILSNDIVNLQTGRFNYNLMLDSKGSPLTDFFVYNNDNVYILDTEEDPYQTIEKLNKLKLSLQVNFEVLPSRHLYIFGENVEDFIKSMGLNLEKFSFAKSHKYFVANNPLRLGVKGYDIFGDIENILDLLNPQDEISLQDFEDLRIKSCIPKIKKELKENILPLETNIWKYAISLNKGCYVGQEAVARVYYRGKPPRVMAKFLINKDIKEEDKIIFEGKSIGIMTSITTDGKTGLGFILRAKAQEGKDYDGIILEKVCEELNA</sequence>
<accession>C1DUX5</accession>
<keyword evidence="1" id="KW-0809">Transit peptide</keyword>
<keyword evidence="3" id="KW-1185">Reference proteome</keyword>
<dbReference type="InterPro" id="IPR045179">
    <property type="entry name" value="YgfZ/GcvT"/>
</dbReference>
<dbReference type="SUPFAM" id="SSF103025">
    <property type="entry name" value="Folate-binding domain"/>
    <property type="match status" value="1"/>
</dbReference>
<dbReference type="InterPro" id="IPR027266">
    <property type="entry name" value="TrmE/GcvT-like"/>
</dbReference>
<dbReference type="EMBL" id="CP001229">
    <property type="protein sequence ID" value="ACN99717.1"/>
    <property type="molecule type" value="Genomic_DNA"/>
</dbReference>
<dbReference type="Proteomes" id="UP000001369">
    <property type="component" value="Chromosome"/>
</dbReference>
<dbReference type="PANTHER" id="PTHR22602">
    <property type="entry name" value="TRANSFERASE CAF17, MITOCHONDRIAL-RELATED"/>
    <property type="match status" value="1"/>
</dbReference>
<reference evidence="2 3" key="1">
    <citation type="journal article" date="2009" name="J. Bacteriol.">
        <title>Complete and draft genome sequences of six members of the Aquificales.</title>
        <authorList>
            <person name="Reysenbach A.L."/>
            <person name="Hamamura N."/>
            <person name="Podar M."/>
            <person name="Griffiths E."/>
            <person name="Ferreira S."/>
            <person name="Hochstein R."/>
            <person name="Heidelberg J."/>
            <person name="Johnson J."/>
            <person name="Mead D."/>
            <person name="Pohorille A."/>
            <person name="Sarmiento M."/>
            <person name="Schweighofer K."/>
            <person name="Seshadri R."/>
            <person name="Voytek M.A."/>
        </authorList>
    </citation>
    <scope>NUCLEOTIDE SEQUENCE [LARGE SCALE GENOMIC DNA]</scope>
    <source>
        <strain evidence="3">Az-Fu1 / DSM 15241 / OCM 825</strain>
    </source>
</reference>
<evidence type="ECO:0000313" key="3">
    <source>
        <dbReference type="Proteomes" id="UP000001369"/>
    </source>
</evidence>
<proteinExistence type="predicted"/>
<gene>
    <name evidence="2" type="ordered locus">SULAZ_0939</name>
</gene>
<dbReference type="KEGG" id="saf:SULAZ_0939"/>
<dbReference type="NCBIfam" id="TIGR03317">
    <property type="entry name" value="ygfZ_signature"/>
    <property type="match status" value="1"/>
</dbReference>